<protein>
    <submittedName>
        <fullName evidence="2">Uncharacterized protein</fullName>
    </submittedName>
</protein>
<feature type="signal peptide" evidence="1">
    <location>
        <begin position="1"/>
        <end position="23"/>
    </location>
</feature>
<name>A0A6J4MPN8_9BACT</name>
<gene>
    <name evidence="2" type="ORF">AVDCRST_MAG68-4669</name>
</gene>
<evidence type="ECO:0000256" key="1">
    <source>
        <dbReference type="SAM" id="SignalP"/>
    </source>
</evidence>
<feature type="chain" id="PRO_5026914198" evidence="1">
    <location>
        <begin position="24"/>
        <end position="641"/>
    </location>
</feature>
<proteinExistence type="predicted"/>
<evidence type="ECO:0000313" key="2">
    <source>
        <dbReference type="EMBL" id="CAA9363755.1"/>
    </source>
</evidence>
<reference evidence="2" key="1">
    <citation type="submission" date="2020-02" db="EMBL/GenBank/DDBJ databases">
        <authorList>
            <person name="Meier V. D."/>
        </authorList>
    </citation>
    <scope>NUCLEOTIDE SEQUENCE</scope>
    <source>
        <strain evidence="2">AVDCRST_MAG68</strain>
    </source>
</reference>
<accession>A0A6J4MPN8</accession>
<keyword evidence="1" id="KW-0732">Signal</keyword>
<sequence>MRRSLIYAGAAITLLAVASEGHAQEGSGLESAFHRARAAATLRDSVLRLPNGLSGPDTVLPAEVREFLQDPYRSTAVTLEQLESAQTRVNRALRAVPPDTNALDFFKGRMGAGTAANLAAGVGTPAMLATGGAAALPMLAEGAARFFVQRAQDEAVFAFVISLREGVKNDTLLGMAFPRSHQLVQRIEGETYQSLTPLLRSAFLSDLDALPSRSHTLVDRMLRDSAAPARERVRAYLQGISIVYERGREIRSGAAPSVVLARLAEVDASRMADPNTRSAIRVVGLLAREYSAAGGAPMIEEFASRDRGWLRRYFVALVGHDLLRVDAVPRRELMARLAAREAEAIALLNQLHSIRGELGQLRADAAGAAQALRENPVEQGISAAGVVLGVLRTAPRFAFLPGDTAPAEVQRFEELIGEAIQLHQAVSQKDYATLVSWLAENPRFRFCGNPESDRCRARMRFVALSSSLATARDSREVTEALQAASSGVGSYRAKRGQASRWDAPRTWAAPRTASLVGYVGGGHYGETGAAGSDGGWKAALPVGPEVSFGMPGGAISLFVPLVDLGPVIFEAFDGEDAGEHLERKLFAPGVAVVLNLFRNFPLSVGGGVTSAYHEDEEGAGSRRARPMFFVGIDATLFHRRF</sequence>
<dbReference type="EMBL" id="CADCTW010000214">
    <property type="protein sequence ID" value="CAA9363755.1"/>
    <property type="molecule type" value="Genomic_DNA"/>
</dbReference>
<dbReference type="AlphaFoldDB" id="A0A6J4MPN8"/>
<organism evidence="2">
    <name type="scientific">uncultured Gemmatimonadota bacterium</name>
    <dbReference type="NCBI Taxonomy" id="203437"/>
    <lineage>
        <taxon>Bacteria</taxon>
        <taxon>Pseudomonadati</taxon>
        <taxon>Gemmatimonadota</taxon>
        <taxon>environmental samples</taxon>
    </lineage>
</organism>